<keyword evidence="1" id="KW-1133">Transmembrane helix</keyword>
<evidence type="ECO:0000313" key="3">
    <source>
        <dbReference type="Proteomes" id="UP000800040"/>
    </source>
</evidence>
<protein>
    <submittedName>
        <fullName evidence="2">Uncharacterized protein</fullName>
    </submittedName>
</protein>
<feature type="transmembrane region" description="Helical" evidence="1">
    <location>
        <begin position="79"/>
        <end position="99"/>
    </location>
</feature>
<keyword evidence="1" id="KW-0812">Transmembrane</keyword>
<evidence type="ECO:0000256" key="1">
    <source>
        <dbReference type="SAM" id="Phobius"/>
    </source>
</evidence>
<keyword evidence="3" id="KW-1185">Reference proteome</keyword>
<accession>A0A6A5JZ43</accession>
<keyword evidence="1" id="KW-0472">Membrane</keyword>
<dbReference type="AlphaFoldDB" id="A0A6A5JZ43"/>
<name>A0A6A5JZ43_9PLEO</name>
<evidence type="ECO:0000313" key="2">
    <source>
        <dbReference type="EMBL" id="KAF1830268.1"/>
    </source>
</evidence>
<proteinExistence type="predicted"/>
<gene>
    <name evidence="2" type="ORF">BDW02DRAFT_110426</name>
</gene>
<dbReference type="Proteomes" id="UP000800040">
    <property type="component" value="Unassembled WGS sequence"/>
</dbReference>
<organism evidence="2 3">
    <name type="scientific">Decorospora gaudefroyi</name>
    <dbReference type="NCBI Taxonomy" id="184978"/>
    <lineage>
        <taxon>Eukaryota</taxon>
        <taxon>Fungi</taxon>
        <taxon>Dikarya</taxon>
        <taxon>Ascomycota</taxon>
        <taxon>Pezizomycotina</taxon>
        <taxon>Dothideomycetes</taxon>
        <taxon>Pleosporomycetidae</taxon>
        <taxon>Pleosporales</taxon>
        <taxon>Pleosporineae</taxon>
        <taxon>Pleosporaceae</taxon>
        <taxon>Decorospora</taxon>
    </lineage>
</organism>
<reference evidence="2" key="1">
    <citation type="submission" date="2020-01" db="EMBL/GenBank/DDBJ databases">
        <authorList>
            <consortium name="DOE Joint Genome Institute"/>
            <person name="Haridas S."/>
            <person name="Albert R."/>
            <person name="Binder M."/>
            <person name="Bloem J."/>
            <person name="Labutti K."/>
            <person name="Salamov A."/>
            <person name="Andreopoulos B."/>
            <person name="Baker S.E."/>
            <person name="Barry K."/>
            <person name="Bills G."/>
            <person name="Bluhm B.H."/>
            <person name="Cannon C."/>
            <person name="Castanera R."/>
            <person name="Culley D.E."/>
            <person name="Daum C."/>
            <person name="Ezra D."/>
            <person name="Gonzalez J.B."/>
            <person name="Henrissat B."/>
            <person name="Kuo A."/>
            <person name="Liang C."/>
            <person name="Lipzen A."/>
            <person name="Lutzoni F."/>
            <person name="Magnuson J."/>
            <person name="Mondo S."/>
            <person name="Nolan M."/>
            <person name="Ohm R."/>
            <person name="Pangilinan J."/>
            <person name="Park H.-J."/>
            <person name="Ramirez L."/>
            <person name="Alfaro M."/>
            <person name="Sun H."/>
            <person name="Tritt A."/>
            <person name="Yoshinaga Y."/>
            <person name="Zwiers L.-H."/>
            <person name="Turgeon B.G."/>
            <person name="Goodwin S.B."/>
            <person name="Spatafora J.W."/>
            <person name="Crous P.W."/>
            <person name="Grigoriev I.V."/>
        </authorList>
    </citation>
    <scope>NUCLEOTIDE SEQUENCE</scope>
    <source>
        <strain evidence="2">P77</strain>
    </source>
</reference>
<feature type="transmembrane region" description="Helical" evidence="1">
    <location>
        <begin position="105"/>
        <end position="128"/>
    </location>
</feature>
<dbReference type="EMBL" id="ML975403">
    <property type="protein sequence ID" value="KAF1830268.1"/>
    <property type="molecule type" value="Genomic_DNA"/>
</dbReference>
<sequence>MPEKQSNVSRTTFVRQPSEPFLPQRPRGFRLILANDVCQTWLKADCIANFLIIMLWHNMSLCLGRDVPKYYSRKRSPMYIFLLVPKAAFCTVRLLFSYLSPDDFFFFLVFLYTYLHRCTIFFPLFYIATYTHAAAPPRICATSPTNQTDTPSDVKIPKRLGNRRPRCVLPEESTPAYKLRS</sequence>